<dbReference type="PROSITE" id="PS50896">
    <property type="entry name" value="LISH"/>
    <property type="match status" value="1"/>
</dbReference>
<name>A0A2N9EEK5_FAGSY</name>
<dbReference type="InterPro" id="IPR027728">
    <property type="entry name" value="Topless_fam"/>
</dbReference>
<dbReference type="Pfam" id="PF17814">
    <property type="entry name" value="LisH_TPL"/>
    <property type="match status" value="1"/>
</dbReference>
<dbReference type="PROSITE" id="PS50897">
    <property type="entry name" value="CTLH"/>
    <property type="match status" value="1"/>
</dbReference>
<proteinExistence type="predicted"/>
<evidence type="ECO:0000256" key="1">
    <source>
        <dbReference type="ARBA" id="ARBA00022574"/>
    </source>
</evidence>
<organism evidence="4">
    <name type="scientific">Fagus sylvatica</name>
    <name type="common">Beechnut</name>
    <dbReference type="NCBI Taxonomy" id="28930"/>
    <lineage>
        <taxon>Eukaryota</taxon>
        <taxon>Viridiplantae</taxon>
        <taxon>Streptophyta</taxon>
        <taxon>Embryophyta</taxon>
        <taxon>Tracheophyta</taxon>
        <taxon>Spermatophyta</taxon>
        <taxon>Magnoliopsida</taxon>
        <taxon>eudicotyledons</taxon>
        <taxon>Gunneridae</taxon>
        <taxon>Pentapetalae</taxon>
        <taxon>rosids</taxon>
        <taxon>fabids</taxon>
        <taxon>Fagales</taxon>
        <taxon>Fagaceae</taxon>
        <taxon>Fagus</taxon>
    </lineage>
</organism>
<dbReference type="InterPro" id="IPR054080">
    <property type="entry name" value="TPR1-like_2nd"/>
</dbReference>
<dbReference type="GO" id="GO:0006355">
    <property type="term" value="P:regulation of DNA-templated transcription"/>
    <property type="evidence" value="ECO:0007669"/>
    <property type="project" value="InterPro"/>
</dbReference>
<feature type="domain" description="CTLH" evidence="3">
    <location>
        <begin position="34"/>
        <end position="92"/>
    </location>
</feature>
<protein>
    <recommendedName>
        <fullName evidence="3">CTLH domain-containing protein</fullName>
    </recommendedName>
</protein>
<accession>A0A2N9EEK5</accession>
<evidence type="ECO:0000313" key="4">
    <source>
        <dbReference type="EMBL" id="SPC73100.1"/>
    </source>
</evidence>
<dbReference type="SMART" id="SM00668">
    <property type="entry name" value="CTLH"/>
    <property type="match status" value="1"/>
</dbReference>
<dbReference type="Pfam" id="PF21889">
    <property type="entry name" value="TPR1-like_2nd"/>
    <property type="match status" value="1"/>
</dbReference>
<dbReference type="InterPro" id="IPR006594">
    <property type="entry name" value="LisH"/>
</dbReference>
<dbReference type="InterPro" id="IPR006595">
    <property type="entry name" value="CTLH_C"/>
</dbReference>
<dbReference type="PANTHER" id="PTHR44083:SF30">
    <property type="entry name" value="TOPLESS-LIKE PROTEIN"/>
    <property type="match status" value="1"/>
</dbReference>
<dbReference type="SMART" id="SM00667">
    <property type="entry name" value="LisH"/>
    <property type="match status" value="1"/>
</dbReference>
<evidence type="ECO:0000256" key="2">
    <source>
        <dbReference type="ARBA" id="ARBA00022737"/>
    </source>
</evidence>
<dbReference type="EMBL" id="OIVN01000040">
    <property type="protein sequence ID" value="SPC73100.1"/>
    <property type="molecule type" value="Genomic_DNA"/>
</dbReference>
<gene>
    <name evidence="4" type="ORF">FSB_LOCUS982</name>
</gene>
<dbReference type="InterPro" id="IPR054532">
    <property type="entry name" value="TPL_SMU1_LisH-like"/>
</dbReference>
<dbReference type="AlphaFoldDB" id="A0A2N9EEK5"/>
<keyword evidence="2" id="KW-0677">Repeat</keyword>
<sequence length="198" mass="23233">MSDPRSDILYLILQFLDNENLKETARTLERESGFYFNMRFFEDLVLNGAFDEAEEYLYGFTDMHDNMYSTKIIFEIRKQKFLETLDEGERTKALRLLMNEFKEFEVYNESLCKEASVLLTMDDFRNHESLADYGDIEDARRLVMNDIRRCIELNPAFQGKLQFQNIDANLHHLIMFGDIRRAPLNGMGGAGGHFPEIN</sequence>
<evidence type="ECO:0000259" key="3">
    <source>
        <dbReference type="PROSITE" id="PS50897"/>
    </source>
</evidence>
<keyword evidence="1" id="KW-0853">WD repeat</keyword>
<reference evidence="4" key="1">
    <citation type="submission" date="2018-02" db="EMBL/GenBank/DDBJ databases">
        <authorList>
            <person name="Cohen D.B."/>
            <person name="Kent A.D."/>
        </authorList>
    </citation>
    <scope>NUCLEOTIDE SEQUENCE</scope>
</reference>
<dbReference type="PANTHER" id="PTHR44083">
    <property type="entry name" value="TOPLESS-RELATED PROTEIN 1-RELATED"/>
    <property type="match status" value="1"/>
</dbReference>